<dbReference type="PROSITE" id="PS51419">
    <property type="entry name" value="RAB"/>
    <property type="match status" value="1"/>
</dbReference>
<feature type="domain" description="GH18" evidence="17">
    <location>
        <begin position="377"/>
        <end position="652"/>
    </location>
</feature>
<dbReference type="GO" id="GO:0008843">
    <property type="term" value="F:endochitinase activity"/>
    <property type="evidence" value="ECO:0007669"/>
    <property type="project" value="UniProtKB-EC"/>
</dbReference>
<keyword evidence="4" id="KW-0547">Nucleotide-binding</keyword>
<comment type="subcellular location">
    <subcellularLocation>
        <location evidence="2">Nucleus</location>
    </subcellularLocation>
</comment>
<dbReference type="InterPro" id="IPR001579">
    <property type="entry name" value="Glyco_hydro_18_chit_AS"/>
</dbReference>
<evidence type="ECO:0000256" key="13">
    <source>
        <dbReference type="RuleBase" id="RU000489"/>
    </source>
</evidence>
<dbReference type="GO" id="GO:0005634">
    <property type="term" value="C:nucleus"/>
    <property type="evidence" value="ECO:0007669"/>
    <property type="project" value="UniProtKB-SubCell"/>
</dbReference>
<evidence type="ECO:0000256" key="7">
    <source>
        <dbReference type="ARBA" id="ARBA00022840"/>
    </source>
</evidence>
<proteinExistence type="inferred from homology"/>
<dbReference type="Gene3D" id="3.40.50.300">
    <property type="entry name" value="P-loop containing nucleotide triphosphate hydrolases"/>
    <property type="match status" value="3"/>
</dbReference>
<evidence type="ECO:0000313" key="18">
    <source>
        <dbReference type="EMBL" id="THH07639.1"/>
    </source>
</evidence>
<dbReference type="FunFam" id="3.40.50.300:FF:000141">
    <property type="entry name" value="ATP-dependent RNA helicase DOB1"/>
    <property type="match status" value="1"/>
</dbReference>
<feature type="compositionally biased region" description="Low complexity" evidence="14">
    <location>
        <begin position="357"/>
        <end position="375"/>
    </location>
</feature>
<dbReference type="SMART" id="SM00487">
    <property type="entry name" value="DEXDc"/>
    <property type="match status" value="1"/>
</dbReference>
<dbReference type="PRINTS" id="PR00449">
    <property type="entry name" value="RASTRNSFRMNG"/>
</dbReference>
<evidence type="ECO:0000256" key="9">
    <source>
        <dbReference type="ARBA" id="ARBA00023242"/>
    </source>
</evidence>
<keyword evidence="19" id="KW-1185">Reference proteome</keyword>
<keyword evidence="12" id="KW-0624">Polysaccharide degradation</keyword>
<keyword evidence="9" id="KW-0539">Nucleus</keyword>
<keyword evidence="6" id="KW-0347">Helicase</keyword>
<dbReference type="InterPro" id="IPR017853">
    <property type="entry name" value="GH"/>
</dbReference>
<dbReference type="InterPro" id="IPR048392">
    <property type="entry name" value="MTR4-like_stalk"/>
</dbReference>
<dbReference type="InterPro" id="IPR027417">
    <property type="entry name" value="P-loop_NTPase"/>
</dbReference>
<dbReference type="CDD" id="cd13154">
    <property type="entry name" value="KOW_Mtr4"/>
    <property type="match status" value="1"/>
</dbReference>
<dbReference type="Pfam" id="PF08148">
    <property type="entry name" value="DSHCT"/>
    <property type="match status" value="1"/>
</dbReference>
<feature type="region of interest" description="Disordered" evidence="14">
    <location>
        <begin position="659"/>
        <end position="714"/>
    </location>
</feature>
<feature type="domain" description="Helicase C-terminal" evidence="16">
    <location>
        <begin position="1026"/>
        <end position="1230"/>
    </location>
</feature>
<dbReference type="InterPro" id="IPR025696">
    <property type="entry name" value="Beta-barrel_MTR4"/>
</dbReference>
<dbReference type="SUPFAM" id="SSF52540">
    <property type="entry name" value="P-loop containing nucleoside triphosphate hydrolases"/>
    <property type="match status" value="2"/>
</dbReference>
<evidence type="ECO:0000256" key="12">
    <source>
        <dbReference type="ARBA" id="ARBA00023326"/>
    </source>
</evidence>
<dbReference type="PROSITE" id="PS51194">
    <property type="entry name" value="HELICASE_CTER"/>
    <property type="match status" value="1"/>
</dbReference>
<dbReference type="SMART" id="SM00174">
    <property type="entry name" value="RHO"/>
    <property type="match status" value="1"/>
</dbReference>
<dbReference type="Pfam" id="PF00271">
    <property type="entry name" value="Helicase_C"/>
    <property type="match status" value="1"/>
</dbReference>
<dbReference type="NCBIfam" id="TIGR00231">
    <property type="entry name" value="small_GTP"/>
    <property type="match status" value="1"/>
</dbReference>
<organism evidence="18 19">
    <name type="scientific">Phellinidium pouzarii</name>
    <dbReference type="NCBI Taxonomy" id="167371"/>
    <lineage>
        <taxon>Eukaryota</taxon>
        <taxon>Fungi</taxon>
        <taxon>Dikarya</taxon>
        <taxon>Basidiomycota</taxon>
        <taxon>Agaricomycotina</taxon>
        <taxon>Agaricomycetes</taxon>
        <taxon>Hymenochaetales</taxon>
        <taxon>Hymenochaetaceae</taxon>
        <taxon>Phellinidium</taxon>
    </lineage>
</organism>
<sequence length="1710" mass="190493">MSTPTSPAAPIASRSRSRAGSQASSMLGLSSSMGIHSQEGADEKNSVVIKVGMVGDSQIGKTSLMVKYVEGSFDEDYIQTLGVNFMEKTISVRRTTITFSIWDLGGQREFVNMLPLVCNDAVAILFMFDLSRKSTLNSVKEWYRQARGFNKAKKFAKAMHASLIFCSTSASINVQKIFKIVLAKAFDLKCVIPEIEGVGEPILLNTMIQLNTRHQLKFSCLADLILFDILPVKVRLWWPAKYYWLIYVFLRIHKHFSIMLWNRLTSSVILLSALSSIAPVAGMPQASSSTTSLASPTCCADCCDSEGNSLSPGITSSSSTATPAENSSPIITTTPAGGFSPNITATPANVSPSNAPTGLSNSTTTNNTSSSDGTSGSEFVVYSSDWVTSGLPDVSEVDGFTVVALSFILSTGPAAQAQNWMMLDATTRQNLLSTYHSKGIKVVVSAFGSTETPTTSGLDAATLANDFSSFVKQYDLDGIDVDYEDLAAMNKMDGSAETWLATFTKTLRSQLPQGQYILTHAPLAPWFSSSAFKGAAYLKVDKDVGNLIDWYNVQFYNQNDYTDCDSLLTKSSTTWAGSSLFEIVASGISQNKLLIGKPATAADATNGVIAPEILASCLSQAKAKGWSGGAMSWQPRRNFAYSIMNSNDLFSFLDDKQHEEEDVDLEEDADGDGDIDTDAMETDGVSNERKRKADEESGGIHKNGRVKEEDDIEVDEKEHIPKKLRMLSPAPVVVDEFETEAKREVAASAGLTGAVEAGSRLELRHQVRHQVAVPPGYNYIPIANHVPPAKPAREYKFTLDPFQQVSVHAIQRNESVLVSAHTSAGKTVVAEYAIAQCLRDKQRVIYTSPIKALSNQKYREMLAEFGDVGLMTGDVTINPTATCLVMTTEILRSMLYRGSEIMREVAWVIFDEIHYMRDKERGVVWEETIILLPHTVRHVFLSATIPNAMQFAEWICKSHEQPCHVVYTDFRPTPLQHYLFPAGGEGIYLVVNEKGEFREDNFSKAMGTLIDKQGEDPADPKSGPSDINKIIKMIMLKNFNPVIVFAFSKRECEALALTMSKFEFNNAEEQDLITNIFNNAIENLSPEDRQLPQIANIIPLLKRGIGIHHGGLLPILKEVIEILFQEGLIKVLFATETFSIGLNMPAKTVVFADVKKFDGREFRNLSSGEYIQMSGRAGRRGLDDRGVVIMMCDEKLEPSSAKNMIKGEADRLDSAFHLGYNMVLNLMKVEGISPEFMLERCFFQFQNNANIPRLEEELKKAEEKRTTFKIPDEKLVAEYFEYRQQLEQMGADFREVVTHPTYSLPFLQPGRLIKIKHENLDFGWGVIVNYQRRLPPKNLPAPKMEDIPPHEQYIVDVLLNCAKGSFIKKERSGPTATPGGVQPCPPGEKGEPLVVPVLLSTVEGISLIRLFLPKDLRPLQARETVWKSVLEVHRRFPEGITLLDPIQNMNIKDEKFKQLVKKIEIMENKMFSSPLHKDSRLPELYSMYAEKQSCQSRIRELKKRVQSTLDVLQLEELKCRKRVLRRLGFTSASDIVDMKGRVACEISTGDELLLTEMIFNGVFNTLLPEQCAALLSCFVFDEKSQQETKLSEELAAPLRVMQEMARRIVKVMVESKLPMNEDDYVSSFKVELMDAVIQWCRGASFADICKATDQFEGNVIRVFRRLQELIRQMSQAAKVIGNQELEHKFEKASEMLGRPNSVIFCSSLYL</sequence>
<evidence type="ECO:0000259" key="15">
    <source>
        <dbReference type="PROSITE" id="PS51192"/>
    </source>
</evidence>
<dbReference type="SMART" id="SM00175">
    <property type="entry name" value="RAB"/>
    <property type="match status" value="1"/>
</dbReference>
<dbReference type="InterPro" id="IPR005225">
    <property type="entry name" value="Small_GTP-bd"/>
</dbReference>
<feature type="compositionally biased region" description="Acidic residues" evidence="14">
    <location>
        <begin position="660"/>
        <end position="681"/>
    </location>
</feature>
<evidence type="ECO:0000313" key="19">
    <source>
        <dbReference type="Proteomes" id="UP000308199"/>
    </source>
</evidence>
<feature type="region of interest" description="Disordered" evidence="14">
    <location>
        <begin position="313"/>
        <end position="375"/>
    </location>
</feature>
<evidence type="ECO:0000256" key="5">
    <source>
        <dbReference type="ARBA" id="ARBA00022801"/>
    </source>
</evidence>
<dbReference type="InterPro" id="IPR001806">
    <property type="entry name" value="Small_GTPase"/>
</dbReference>
<dbReference type="GO" id="GO:0005525">
    <property type="term" value="F:GTP binding"/>
    <property type="evidence" value="ECO:0007669"/>
    <property type="project" value="InterPro"/>
</dbReference>
<feature type="compositionally biased region" description="Polar residues" evidence="14">
    <location>
        <begin position="330"/>
        <end position="356"/>
    </location>
</feature>
<dbReference type="CDD" id="cd18024">
    <property type="entry name" value="DEXHc_Mtr4-like"/>
    <property type="match status" value="1"/>
</dbReference>
<dbReference type="Pfam" id="PF08477">
    <property type="entry name" value="Roc"/>
    <property type="match status" value="1"/>
</dbReference>
<dbReference type="Pfam" id="PF00704">
    <property type="entry name" value="Glyco_hydro_18"/>
    <property type="match status" value="1"/>
</dbReference>
<comment type="similarity">
    <text evidence="3">Belongs to the helicase family. SKI2 subfamily.</text>
</comment>
<dbReference type="PROSITE" id="PS51910">
    <property type="entry name" value="GH18_2"/>
    <property type="match status" value="1"/>
</dbReference>
<dbReference type="GO" id="GO:0000272">
    <property type="term" value="P:polysaccharide catabolic process"/>
    <property type="evidence" value="ECO:0007669"/>
    <property type="project" value="UniProtKB-KW"/>
</dbReference>
<dbReference type="PROSITE" id="PS51192">
    <property type="entry name" value="HELICASE_ATP_BIND_1"/>
    <property type="match status" value="1"/>
</dbReference>
<keyword evidence="7" id="KW-0067">ATP-binding</keyword>
<dbReference type="Gene3D" id="1.10.3380.30">
    <property type="match status" value="1"/>
</dbReference>
<accession>A0A4S4L815</accession>
<dbReference type="InterPro" id="IPR014001">
    <property type="entry name" value="Helicase_ATP-bd"/>
</dbReference>
<dbReference type="GO" id="GO:0006032">
    <property type="term" value="P:chitin catabolic process"/>
    <property type="evidence" value="ECO:0007669"/>
    <property type="project" value="UniProtKB-KW"/>
</dbReference>
<dbReference type="GO" id="GO:0003676">
    <property type="term" value="F:nucleic acid binding"/>
    <property type="evidence" value="ECO:0007669"/>
    <property type="project" value="InterPro"/>
</dbReference>
<dbReference type="SMART" id="SM00490">
    <property type="entry name" value="HELICc"/>
    <property type="match status" value="1"/>
</dbReference>
<dbReference type="CDD" id="cd00598">
    <property type="entry name" value="GH18_chitinase-like"/>
    <property type="match status" value="1"/>
</dbReference>
<evidence type="ECO:0000256" key="14">
    <source>
        <dbReference type="SAM" id="MobiDB-lite"/>
    </source>
</evidence>
<comment type="catalytic activity">
    <reaction evidence="1">
        <text>Random endo-hydrolysis of N-acetyl-beta-D-glucosaminide (1-&gt;4)-beta-linkages in chitin and chitodextrins.</text>
        <dbReference type="EC" id="3.2.1.14"/>
    </reaction>
</comment>
<dbReference type="FunFam" id="2.40.30.300:FF:000001">
    <property type="entry name" value="Mtr4 exosome RNA helicase"/>
    <property type="match status" value="1"/>
</dbReference>
<dbReference type="GO" id="GO:0003924">
    <property type="term" value="F:GTPase activity"/>
    <property type="evidence" value="ECO:0007669"/>
    <property type="project" value="InterPro"/>
</dbReference>
<dbReference type="FunFam" id="1.10.3380.30:FF:000003">
    <property type="entry name" value="ATP dependent RNA helicase (Dob1)"/>
    <property type="match status" value="1"/>
</dbReference>
<dbReference type="GO" id="GO:0000460">
    <property type="term" value="P:maturation of 5.8S rRNA"/>
    <property type="evidence" value="ECO:0007669"/>
    <property type="project" value="TreeGrafter"/>
</dbReference>
<reference evidence="18 19" key="1">
    <citation type="submission" date="2019-02" db="EMBL/GenBank/DDBJ databases">
        <title>Genome sequencing of the rare red list fungi Phellinidium pouzarii.</title>
        <authorList>
            <person name="Buettner E."/>
            <person name="Kellner H."/>
        </authorList>
    </citation>
    <scope>NUCLEOTIDE SEQUENCE [LARGE SCALE GENOMIC DNA]</scope>
    <source>
        <strain evidence="18 19">DSM 108285</strain>
    </source>
</reference>
<dbReference type="InterPro" id="IPR012961">
    <property type="entry name" value="Ski2/MTR4_C"/>
</dbReference>
<dbReference type="CDD" id="cd18795">
    <property type="entry name" value="SF2_C_Ski2"/>
    <property type="match status" value="1"/>
</dbReference>
<dbReference type="GO" id="GO:0004386">
    <property type="term" value="F:helicase activity"/>
    <property type="evidence" value="ECO:0007669"/>
    <property type="project" value="UniProtKB-KW"/>
</dbReference>
<dbReference type="InterPro" id="IPR001223">
    <property type="entry name" value="Glyco_hydro18_cat"/>
</dbReference>
<feature type="domain" description="Helicase ATP-binding" evidence="15">
    <location>
        <begin position="807"/>
        <end position="963"/>
    </location>
</feature>
<evidence type="ECO:0000256" key="11">
    <source>
        <dbReference type="ARBA" id="ARBA00023295"/>
    </source>
</evidence>
<dbReference type="SMART" id="SM01142">
    <property type="entry name" value="DSHCT"/>
    <property type="match status" value="1"/>
</dbReference>
<dbReference type="PANTHER" id="PTHR12131:SF7">
    <property type="entry name" value="EXOSOME RNA HELICASE MTR4"/>
    <property type="match status" value="1"/>
</dbReference>
<feature type="region of interest" description="Disordered" evidence="14">
    <location>
        <begin position="1"/>
        <end position="22"/>
    </location>
</feature>
<dbReference type="PROSITE" id="PS01095">
    <property type="entry name" value="GH18_1"/>
    <property type="match status" value="1"/>
</dbReference>
<dbReference type="Pfam" id="PF21408">
    <property type="entry name" value="MTR4-like_stalk"/>
    <property type="match status" value="1"/>
</dbReference>
<dbReference type="SUPFAM" id="SSF51445">
    <property type="entry name" value="(Trans)glycosidases"/>
    <property type="match status" value="1"/>
</dbReference>
<dbReference type="EMBL" id="SGPK01000133">
    <property type="protein sequence ID" value="THH07639.1"/>
    <property type="molecule type" value="Genomic_DNA"/>
</dbReference>
<keyword evidence="11 13" id="KW-0326">Glycosidase</keyword>
<dbReference type="Proteomes" id="UP000308199">
    <property type="component" value="Unassembled WGS sequence"/>
</dbReference>
<dbReference type="Gene3D" id="2.40.30.300">
    <property type="match status" value="1"/>
</dbReference>
<dbReference type="InterPro" id="IPR001650">
    <property type="entry name" value="Helicase_C-like"/>
</dbReference>
<dbReference type="InterPro" id="IPR011545">
    <property type="entry name" value="DEAD/DEAH_box_helicase_dom"/>
</dbReference>
<dbReference type="PANTHER" id="PTHR12131">
    <property type="entry name" value="ATP-DEPENDENT RNA AND DNA HELICASE"/>
    <property type="match status" value="1"/>
</dbReference>
<dbReference type="InterPro" id="IPR050699">
    <property type="entry name" value="RNA-DNA_Helicase"/>
</dbReference>
<evidence type="ECO:0000256" key="3">
    <source>
        <dbReference type="ARBA" id="ARBA00010140"/>
    </source>
</evidence>
<dbReference type="OrthoDB" id="64767at2759"/>
<keyword evidence="5 13" id="KW-0378">Hydrolase</keyword>
<protein>
    <submittedName>
        <fullName evidence="18">Uncharacterized protein</fullName>
    </submittedName>
</protein>
<evidence type="ECO:0000259" key="16">
    <source>
        <dbReference type="PROSITE" id="PS51194"/>
    </source>
</evidence>
<dbReference type="Gene3D" id="3.20.20.80">
    <property type="entry name" value="Glycosidases"/>
    <property type="match status" value="1"/>
</dbReference>
<dbReference type="GO" id="GO:0005524">
    <property type="term" value="F:ATP binding"/>
    <property type="evidence" value="ECO:0007669"/>
    <property type="project" value="UniProtKB-KW"/>
</dbReference>
<name>A0A4S4L815_9AGAM</name>
<evidence type="ECO:0000256" key="10">
    <source>
        <dbReference type="ARBA" id="ARBA00023277"/>
    </source>
</evidence>
<evidence type="ECO:0000256" key="4">
    <source>
        <dbReference type="ARBA" id="ARBA00022741"/>
    </source>
</evidence>
<evidence type="ECO:0000256" key="6">
    <source>
        <dbReference type="ARBA" id="ARBA00022806"/>
    </source>
</evidence>
<evidence type="ECO:0000256" key="1">
    <source>
        <dbReference type="ARBA" id="ARBA00000822"/>
    </source>
</evidence>
<evidence type="ECO:0000256" key="2">
    <source>
        <dbReference type="ARBA" id="ARBA00004123"/>
    </source>
</evidence>
<feature type="compositionally biased region" description="Low complexity" evidence="14">
    <location>
        <begin position="313"/>
        <end position="329"/>
    </location>
</feature>
<keyword evidence="8" id="KW-0146">Chitin degradation</keyword>
<gene>
    <name evidence="18" type="ORF">EW145_g3241</name>
</gene>
<dbReference type="GO" id="GO:0006401">
    <property type="term" value="P:RNA catabolic process"/>
    <property type="evidence" value="ECO:0007669"/>
    <property type="project" value="UniProtKB-ARBA"/>
</dbReference>
<keyword evidence="10" id="KW-0119">Carbohydrate metabolism</keyword>
<dbReference type="Pfam" id="PF13234">
    <property type="entry name" value="MTR4_beta-barrel"/>
    <property type="match status" value="1"/>
</dbReference>
<dbReference type="Pfam" id="PF00270">
    <property type="entry name" value="DEAD"/>
    <property type="match status" value="1"/>
</dbReference>
<comment type="caution">
    <text evidence="18">The sequence shown here is derived from an EMBL/GenBank/DDBJ whole genome shotgun (WGS) entry which is preliminary data.</text>
</comment>
<evidence type="ECO:0000259" key="17">
    <source>
        <dbReference type="PROSITE" id="PS51910"/>
    </source>
</evidence>
<dbReference type="FunFam" id="3.40.50.300:FF:000083">
    <property type="entry name" value="ATP-dependent RNA helicase DOB1"/>
    <property type="match status" value="1"/>
</dbReference>
<evidence type="ECO:0000256" key="8">
    <source>
        <dbReference type="ARBA" id="ARBA00023024"/>
    </source>
</evidence>
<feature type="compositionally biased region" description="Basic and acidic residues" evidence="14">
    <location>
        <begin position="686"/>
        <end position="699"/>
    </location>
</feature>
<dbReference type="SMART" id="SM00173">
    <property type="entry name" value="RAS"/>
    <property type="match status" value="1"/>
</dbReference>